<sequence length="340" mass="37449">MTTTSWTMMTLNITLGTLLAATSHHWMLAWTGLELNTLAMIPMIAKPHHPRATEAAIKYFLTQTTASLMILFAILTGASETGTWEINQMCNQTTSIILTTALPLKMGAAPFHFWLPEVLQGASTLTSLTILSWQKLAPLALMATNTNNLNQTTLLLMALLSILTGGALGINQTNLQKLMAYSSISHMGWIMAIIKPAPKIAAITLTIYIIMIIPIFNTMKTMNLKSIKNLNSTKPAQTTLTLNLLSLGGLPPTSGFIPKLLILNNMITNNLTPLATTMAILSLLSLYFYLRMTYFILMTNPPKTSTLTKKWRLPQHKNTMTTTLIMMLSTTLLPLTPILM</sequence>
<dbReference type="InterPro" id="IPR010933">
    <property type="entry name" value="NADH_DH_su2_C"/>
</dbReference>
<keyword evidence="14 17" id="KW-0496">Mitochondrion</keyword>
<comment type="similarity">
    <text evidence="2 17">Belongs to the complex I subunit 2 family.</text>
</comment>
<evidence type="ECO:0000256" key="9">
    <source>
        <dbReference type="ARBA" id="ARBA00022967"/>
    </source>
</evidence>
<dbReference type="Pfam" id="PF06444">
    <property type="entry name" value="NADH_dehy_S2_C"/>
    <property type="match status" value="1"/>
</dbReference>
<dbReference type="GO" id="GO:0008137">
    <property type="term" value="F:NADH dehydrogenase (ubiquinone) activity"/>
    <property type="evidence" value="ECO:0007669"/>
    <property type="project" value="UniProtKB-EC"/>
</dbReference>
<reference evidence="20" key="4">
    <citation type="journal article" date="2004" name="DNA Res.">
        <title>Mitochondrial genome of the Komodo dragon: efficient sequencing method with reptile-oriented primers and novel gene rearrangements.</title>
        <authorList>
            <person name="Kumazawa Y."/>
            <person name="Endo H."/>
        </authorList>
    </citation>
    <scope>NUCLEOTIDE SEQUENCE</scope>
</reference>
<dbReference type="CTD" id="4536"/>
<dbReference type="GO" id="GO:0006120">
    <property type="term" value="P:mitochondrial electron transport, NADH to ubiquinone"/>
    <property type="evidence" value="ECO:0007669"/>
    <property type="project" value="InterPro"/>
</dbReference>
<protein>
    <recommendedName>
        <fullName evidence="4 17">NADH-ubiquinone oxidoreductase chain 2</fullName>
        <ecNumber evidence="3 17">7.1.1.2</ecNumber>
    </recommendedName>
</protein>
<geneLocation type="mitochondrion" evidence="20"/>
<keyword evidence="13 17" id="KW-0830">Ubiquinone</keyword>
<feature type="transmembrane region" description="Helical" evidence="17">
    <location>
        <begin position="200"/>
        <end position="219"/>
    </location>
</feature>
<evidence type="ECO:0000256" key="17">
    <source>
        <dbReference type="RuleBase" id="RU003403"/>
    </source>
</evidence>
<dbReference type="PRINTS" id="PR01436">
    <property type="entry name" value="NADHDHGNASE2"/>
</dbReference>
<proteinExistence type="inferred from homology"/>
<dbReference type="GO" id="GO:0005743">
    <property type="term" value="C:mitochondrial inner membrane"/>
    <property type="evidence" value="ECO:0007669"/>
    <property type="project" value="UniProtKB-SubCell"/>
</dbReference>
<keyword evidence="10 17" id="KW-0249">Electron transport</keyword>
<keyword evidence="15 17" id="KW-0472">Membrane</keyword>
<dbReference type="InterPro" id="IPR050175">
    <property type="entry name" value="Complex_I_Subunit_2"/>
</dbReference>
<reference evidence="20" key="1">
    <citation type="journal article" date="1995" name="Mol. Biol. Evol.">
        <title>Variations in mitochondrial tRNA gene organization of reptiles as phylogenetic markers.</title>
        <authorList>
            <person name="Kumazawa Y."/>
            <person name="Nishida M."/>
        </authorList>
    </citation>
    <scope>NUCLEOTIDE SEQUENCE</scope>
</reference>
<keyword evidence="5" id="KW-0813">Transport</keyword>
<name>Q6I7Y6_RENHU</name>
<feature type="domain" description="NADH dehydrogenase subunit 2 C-terminal" evidence="19">
    <location>
        <begin position="286"/>
        <end position="339"/>
    </location>
</feature>
<evidence type="ECO:0000256" key="4">
    <source>
        <dbReference type="ARBA" id="ARBA00021008"/>
    </source>
</evidence>
<feature type="transmembrane region" description="Helical" evidence="17">
    <location>
        <begin position="240"/>
        <end position="262"/>
    </location>
</feature>
<dbReference type="EC" id="7.1.1.2" evidence="3 17"/>
<evidence type="ECO:0000259" key="19">
    <source>
        <dbReference type="Pfam" id="PF06444"/>
    </source>
</evidence>
<feature type="transmembrane region" description="Helical" evidence="17">
    <location>
        <begin position="152"/>
        <end position="171"/>
    </location>
</feature>
<evidence type="ECO:0000256" key="12">
    <source>
        <dbReference type="ARBA" id="ARBA00023027"/>
    </source>
</evidence>
<evidence type="ECO:0000256" key="14">
    <source>
        <dbReference type="ARBA" id="ARBA00023128"/>
    </source>
</evidence>
<dbReference type="InterPro" id="IPR003917">
    <property type="entry name" value="NADH_UbQ_OxRdtase_chain2"/>
</dbReference>
<keyword evidence="8 17" id="KW-0999">Mitochondrion inner membrane</keyword>
<feature type="domain" description="NADH:quinone oxidoreductase/Mrp antiporter transmembrane" evidence="18">
    <location>
        <begin position="23"/>
        <end position="284"/>
    </location>
</feature>
<keyword evidence="12 17" id="KW-0520">NAD</keyword>
<comment type="subcellular location">
    <subcellularLocation>
        <location evidence="1 17">Mitochondrion inner membrane</location>
        <topology evidence="1 17">Multi-pass membrane protein</topology>
    </subcellularLocation>
</comment>
<evidence type="ECO:0000259" key="18">
    <source>
        <dbReference type="Pfam" id="PF00361"/>
    </source>
</evidence>
<gene>
    <name evidence="20" type="primary">ND2</name>
</gene>
<dbReference type="InterPro" id="IPR001750">
    <property type="entry name" value="ND/Mrp_TM"/>
</dbReference>
<dbReference type="GeneID" id="2866190"/>
<comment type="catalytic activity">
    <reaction evidence="16 17">
        <text>a ubiquinone + NADH + 5 H(+)(in) = a ubiquinol + NAD(+) + 4 H(+)(out)</text>
        <dbReference type="Rhea" id="RHEA:29091"/>
        <dbReference type="Rhea" id="RHEA-COMP:9565"/>
        <dbReference type="Rhea" id="RHEA-COMP:9566"/>
        <dbReference type="ChEBI" id="CHEBI:15378"/>
        <dbReference type="ChEBI" id="CHEBI:16389"/>
        <dbReference type="ChEBI" id="CHEBI:17976"/>
        <dbReference type="ChEBI" id="CHEBI:57540"/>
        <dbReference type="ChEBI" id="CHEBI:57945"/>
        <dbReference type="EC" id="7.1.1.2"/>
    </reaction>
</comment>
<evidence type="ECO:0000256" key="15">
    <source>
        <dbReference type="ARBA" id="ARBA00023136"/>
    </source>
</evidence>
<keyword evidence="9 17" id="KW-1278">Translocase</keyword>
<evidence type="ECO:0000256" key="7">
    <source>
        <dbReference type="ARBA" id="ARBA00022692"/>
    </source>
</evidence>
<evidence type="ECO:0000256" key="5">
    <source>
        <dbReference type="ARBA" id="ARBA00022448"/>
    </source>
</evidence>
<keyword evidence="11 17" id="KW-1133">Transmembrane helix</keyword>
<evidence type="ECO:0000256" key="16">
    <source>
        <dbReference type="ARBA" id="ARBA00049551"/>
    </source>
</evidence>
<reference evidence="20" key="2">
    <citation type="journal article" date="1998" name="Genetics">
        <title>The complete nucleotide sequence of a snake (Dinodon semicarinatus) mitochondrial genome with two identical control regions.</title>
        <authorList>
            <person name="Kumazawa Y."/>
            <person name="Ota H."/>
            <person name="Nishida M."/>
            <person name="Ozawa T."/>
        </authorList>
    </citation>
    <scope>NUCLEOTIDE SEQUENCE</scope>
</reference>
<evidence type="ECO:0000313" key="20">
    <source>
        <dbReference type="EMBL" id="BAD24738.1"/>
    </source>
</evidence>
<reference evidence="20" key="5">
    <citation type="journal article" date="2004" name="DNA Res.">
        <title>Mitochondrial DNA sequences of five squamates: phylogenetic affiliation of snakes.</title>
        <authorList>
            <person name="Kumazawa Y."/>
        </authorList>
    </citation>
    <scope>NUCLEOTIDE SEQUENCE</scope>
</reference>
<reference evidence="20" key="3">
    <citation type="journal article" date="1999" name="Mol. Biol. Evol.">
        <title>Complete mitochondrial DNA sequences of the green turtle and blue-tailed mole skink: statistical evidence for archosaurian affinity of turtles.</title>
        <authorList>
            <person name="Kumazawa Y."/>
            <person name="Nishida M."/>
        </authorList>
    </citation>
    <scope>NUCLEOTIDE SEQUENCE</scope>
</reference>
<evidence type="ECO:0000256" key="8">
    <source>
        <dbReference type="ARBA" id="ARBA00022792"/>
    </source>
</evidence>
<dbReference type="PANTHER" id="PTHR46552">
    <property type="entry name" value="NADH-UBIQUINONE OXIDOREDUCTASE CHAIN 2"/>
    <property type="match status" value="1"/>
</dbReference>
<evidence type="ECO:0000256" key="11">
    <source>
        <dbReference type="ARBA" id="ARBA00022989"/>
    </source>
</evidence>
<feature type="transmembrane region" description="Helical" evidence="17">
    <location>
        <begin position="318"/>
        <end position="339"/>
    </location>
</feature>
<evidence type="ECO:0000256" key="10">
    <source>
        <dbReference type="ARBA" id="ARBA00022982"/>
    </source>
</evidence>
<dbReference type="RefSeq" id="YP_044753.1">
    <property type="nucleotide sequence ID" value="NC_005961.1"/>
</dbReference>
<evidence type="ECO:0000256" key="6">
    <source>
        <dbReference type="ARBA" id="ARBA00022660"/>
    </source>
</evidence>
<comment type="function">
    <text evidence="17">Core subunit of the mitochondrial membrane respiratory chain NADH dehydrogenase (Complex I) which catalyzes electron transfer from NADH through the respiratory chain, using ubiquinone as an electron acceptor. Essential for the catalytic activity and assembly of complex I.</text>
</comment>
<dbReference type="PANTHER" id="PTHR46552:SF1">
    <property type="entry name" value="NADH-UBIQUINONE OXIDOREDUCTASE CHAIN 2"/>
    <property type="match status" value="1"/>
</dbReference>
<feature type="transmembrane region" description="Helical" evidence="17">
    <location>
        <begin position="274"/>
        <end position="297"/>
    </location>
</feature>
<dbReference type="Pfam" id="PF00361">
    <property type="entry name" value="Proton_antipo_M"/>
    <property type="match status" value="1"/>
</dbReference>
<evidence type="ECO:0000256" key="1">
    <source>
        <dbReference type="ARBA" id="ARBA00004448"/>
    </source>
</evidence>
<keyword evidence="6 17" id="KW-0679">Respiratory chain</keyword>
<organism evidence="20">
    <name type="scientific">Rena humilis</name>
    <name type="common">Western blind snake</name>
    <name type="synonym">Leptotyphlops humilis</name>
    <dbReference type="NCBI Taxonomy" id="711330"/>
    <lineage>
        <taxon>Eukaryota</taxon>
        <taxon>Metazoa</taxon>
        <taxon>Chordata</taxon>
        <taxon>Craniata</taxon>
        <taxon>Vertebrata</taxon>
        <taxon>Euteleostomi</taxon>
        <taxon>Lepidosauria</taxon>
        <taxon>Squamata</taxon>
        <taxon>Bifurcata</taxon>
        <taxon>Unidentata</taxon>
        <taxon>Episquamata</taxon>
        <taxon>Toxicofera</taxon>
        <taxon>Serpentes</taxon>
        <taxon>Typhlopoidea</taxon>
        <taxon>Leptotyphlopidae</taxon>
        <taxon>Rena</taxon>
    </lineage>
</organism>
<keyword evidence="7 17" id="KW-0812">Transmembrane</keyword>
<evidence type="ECO:0000256" key="13">
    <source>
        <dbReference type="ARBA" id="ARBA00023075"/>
    </source>
</evidence>
<evidence type="ECO:0000256" key="2">
    <source>
        <dbReference type="ARBA" id="ARBA00007012"/>
    </source>
</evidence>
<accession>Q6I7Y6</accession>
<dbReference type="AlphaFoldDB" id="Q6I7Y6"/>
<dbReference type="EMBL" id="AB079597">
    <property type="protein sequence ID" value="BAD24738.1"/>
    <property type="molecule type" value="Genomic_DNA"/>
</dbReference>
<evidence type="ECO:0000256" key="3">
    <source>
        <dbReference type="ARBA" id="ARBA00012944"/>
    </source>
</evidence>